<dbReference type="PANTHER" id="PTHR12771:SF2">
    <property type="entry name" value="ELMO DOMAIN-CONTAINING PROTEIN 3"/>
    <property type="match status" value="1"/>
</dbReference>
<evidence type="ECO:0000313" key="2">
    <source>
        <dbReference type="Proteomes" id="UP001652625"/>
    </source>
</evidence>
<dbReference type="Proteomes" id="UP001652625">
    <property type="component" value="Chromosome 02"/>
</dbReference>
<dbReference type="InterPro" id="IPR006816">
    <property type="entry name" value="ELMO_dom"/>
</dbReference>
<feature type="domain" description="ELMO" evidence="1">
    <location>
        <begin position="286"/>
        <end position="453"/>
    </location>
</feature>
<dbReference type="Pfam" id="PF04727">
    <property type="entry name" value="ELMO_CED12"/>
    <property type="match status" value="1"/>
</dbReference>
<evidence type="ECO:0000259" key="1">
    <source>
        <dbReference type="PROSITE" id="PS51335"/>
    </source>
</evidence>
<organism evidence="2 3">
    <name type="scientific">Hydra vulgaris</name>
    <name type="common">Hydra</name>
    <name type="synonym">Hydra attenuata</name>
    <dbReference type="NCBI Taxonomy" id="6087"/>
    <lineage>
        <taxon>Eukaryota</taxon>
        <taxon>Metazoa</taxon>
        <taxon>Cnidaria</taxon>
        <taxon>Hydrozoa</taxon>
        <taxon>Hydroidolina</taxon>
        <taxon>Anthoathecata</taxon>
        <taxon>Aplanulata</taxon>
        <taxon>Hydridae</taxon>
        <taxon>Hydra</taxon>
    </lineage>
</organism>
<dbReference type="InterPro" id="IPR050868">
    <property type="entry name" value="ELMO_domain-containing"/>
</dbReference>
<proteinExistence type="predicted"/>
<dbReference type="RefSeq" id="XP_065646433.1">
    <property type="nucleotide sequence ID" value="XM_065790361.1"/>
</dbReference>
<dbReference type="PROSITE" id="PS51335">
    <property type="entry name" value="ELMO"/>
    <property type="match status" value="1"/>
</dbReference>
<gene>
    <name evidence="3" type="primary">LOC100198322</name>
</gene>
<dbReference type="PANTHER" id="PTHR12771">
    <property type="entry name" value="ENGULFMENT AND CELL MOTILITY"/>
    <property type="match status" value="1"/>
</dbReference>
<reference evidence="2" key="1">
    <citation type="submission" date="2025-05" db="UniProtKB">
        <authorList>
            <consortium name="RefSeq"/>
        </authorList>
    </citation>
    <scope>NUCLEOTIDE SEQUENCE [LARGE SCALE GENOMIC DNA]</scope>
</reference>
<keyword evidence="2" id="KW-1185">Reference proteome</keyword>
<name>A0ABM4BBW7_HYDVU</name>
<reference evidence="3" key="2">
    <citation type="submission" date="2025-08" db="UniProtKB">
        <authorList>
            <consortium name="RefSeq"/>
        </authorList>
    </citation>
    <scope>IDENTIFICATION</scope>
</reference>
<dbReference type="GeneID" id="100198322"/>
<evidence type="ECO:0000313" key="3">
    <source>
        <dbReference type="RefSeq" id="XP_065646433.1"/>
    </source>
</evidence>
<sequence length="485" mass="55497">MDASNVIIDLSNVVIDSDVVNNGNNIMHTDNAINSDAVMHSCHTDDTIQGSLTVNSNENYLEIEAENAYERLTQQINEDCNDEFDFQIDDHKYNFKSSINTSLSLVKDITKIELLVIEDNKKSIETILLNNDQSSETSFKNNQISEDSFKNNEWFIKKTSICSEKNILNNEDEKINNESEYKVNEEFEENEDNSEWDKLKLPSNSGSLHLSISDSLVTAEEVVQYMKEYSTSEEYNKKIRPVVTYSGMSAIFHWMVGPPKLDQKLIKDRDWIFIFAATAFDQNEKFHLRILQSVYYGLTKSKNNCPRFGSHWENIGFQGNDPSTDLRGCGMLGLISVLDFIQSPATLGLASKIYALSQDSVQNFPFCIMSINVTRISLQILREGKLNKLCNSKLKEKRNLYAENNDNIVYNTFRELYTAIFYKIFSIWNNEAKTMADSGYVLKDVEDSAKKCPLDIIKLYKGSTKRDFQVNKIDKIENFVGVADL</sequence>
<protein>
    <submittedName>
        <fullName evidence="3">ELMO domain-containing protein 3 isoform X1</fullName>
    </submittedName>
</protein>
<accession>A0ABM4BBW7</accession>